<feature type="chain" id="PRO_5038579369" description="Lipoprotein" evidence="2">
    <location>
        <begin position="23"/>
        <end position="172"/>
    </location>
</feature>
<dbReference type="Proteomes" id="UP000623010">
    <property type="component" value="Unassembled WGS sequence"/>
</dbReference>
<evidence type="ECO:0008006" key="5">
    <source>
        <dbReference type="Google" id="ProtNLM"/>
    </source>
</evidence>
<comment type="caution">
    <text evidence="3">The sequence shown here is derived from an EMBL/GenBank/DDBJ whole genome shotgun (WGS) entry which is preliminary data.</text>
</comment>
<proteinExistence type="predicted"/>
<evidence type="ECO:0000313" key="4">
    <source>
        <dbReference type="Proteomes" id="UP000623010"/>
    </source>
</evidence>
<accession>A0A918RFV4</accession>
<keyword evidence="2" id="KW-0732">Signal</keyword>
<dbReference type="AlphaFoldDB" id="A0A918RFV4"/>
<evidence type="ECO:0000313" key="3">
    <source>
        <dbReference type="EMBL" id="GGZ95208.1"/>
    </source>
</evidence>
<feature type="compositionally biased region" description="Low complexity" evidence="1">
    <location>
        <begin position="31"/>
        <end position="52"/>
    </location>
</feature>
<protein>
    <recommendedName>
        <fullName evidence="5">Lipoprotein</fullName>
    </recommendedName>
</protein>
<keyword evidence="4" id="KW-1185">Reference proteome</keyword>
<evidence type="ECO:0000256" key="1">
    <source>
        <dbReference type="SAM" id="MobiDB-lite"/>
    </source>
</evidence>
<name>A0A918RFV4_9ACTN</name>
<dbReference type="EMBL" id="BMWH01000015">
    <property type="protein sequence ID" value="GGZ95208.1"/>
    <property type="molecule type" value="Genomic_DNA"/>
</dbReference>
<sequence length="172" mass="17270">MTLTNSPARVAGCVLVAAAVMAGCSSRQDGPARSRPGPASSAPPATASSGASVDPYAPSVAKVPDIASDGITKLVSATEVTGSAVHPLPGGVKAGRTLAIAVNCAGAGKITVRVRPTGTSFLLQCEKGKVLPAMNEIQLSESHPDSSLQFTAGAGVTWSFAAGWDPHPPERR</sequence>
<reference evidence="3" key="2">
    <citation type="submission" date="2020-09" db="EMBL/GenBank/DDBJ databases">
        <authorList>
            <person name="Sun Q."/>
            <person name="Ohkuma M."/>
        </authorList>
    </citation>
    <scope>NUCLEOTIDE SEQUENCE</scope>
    <source>
        <strain evidence="3">JCM 5016</strain>
    </source>
</reference>
<feature type="region of interest" description="Disordered" evidence="1">
    <location>
        <begin position="26"/>
        <end position="54"/>
    </location>
</feature>
<feature type="signal peptide" evidence="2">
    <location>
        <begin position="1"/>
        <end position="22"/>
    </location>
</feature>
<reference evidence="3" key="1">
    <citation type="journal article" date="2014" name="Int. J. Syst. Evol. Microbiol.">
        <title>Complete genome sequence of Corynebacterium casei LMG S-19264T (=DSM 44701T), isolated from a smear-ripened cheese.</title>
        <authorList>
            <consortium name="US DOE Joint Genome Institute (JGI-PGF)"/>
            <person name="Walter F."/>
            <person name="Albersmeier A."/>
            <person name="Kalinowski J."/>
            <person name="Ruckert C."/>
        </authorList>
    </citation>
    <scope>NUCLEOTIDE SEQUENCE</scope>
    <source>
        <strain evidence="3">JCM 5016</strain>
    </source>
</reference>
<organism evidence="3 4">
    <name type="scientific">Streptomyces echinoruber</name>
    <dbReference type="NCBI Taxonomy" id="68898"/>
    <lineage>
        <taxon>Bacteria</taxon>
        <taxon>Bacillati</taxon>
        <taxon>Actinomycetota</taxon>
        <taxon>Actinomycetes</taxon>
        <taxon>Kitasatosporales</taxon>
        <taxon>Streptomycetaceae</taxon>
        <taxon>Streptomyces</taxon>
    </lineage>
</organism>
<dbReference type="RefSeq" id="WP_190058605.1">
    <property type="nucleotide sequence ID" value="NZ_BMWH01000015.1"/>
</dbReference>
<evidence type="ECO:0000256" key="2">
    <source>
        <dbReference type="SAM" id="SignalP"/>
    </source>
</evidence>
<gene>
    <name evidence="3" type="ORF">GCM10010389_37710</name>
</gene>